<dbReference type="SUPFAM" id="SSF51445">
    <property type="entry name" value="(Trans)glycosidases"/>
    <property type="match status" value="1"/>
</dbReference>
<dbReference type="PANTHER" id="PTHR11069">
    <property type="entry name" value="GLUCOSYLCERAMIDASE"/>
    <property type="match status" value="1"/>
</dbReference>
<dbReference type="Gene3D" id="2.60.40.1180">
    <property type="entry name" value="Golgi alpha-mannosidase II"/>
    <property type="match status" value="1"/>
</dbReference>
<comment type="caution">
    <text evidence="10">The sequence shown here is derived from an EMBL/GenBank/DDBJ whole genome shotgun (WGS) entry which is preliminary data.</text>
</comment>
<keyword evidence="6" id="KW-0443">Lipid metabolism</keyword>
<dbReference type="AlphaFoldDB" id="A0AAN5HZJ9"/>
<keyword evidence="4" id="KW-0732">Signal</keyword>
<keyword evidence="5 6" id="KW-0378">Hydrolase</keyword>
<keyword evidence="6" id="KW-0746">Sphingolipid metabolism</keyword>
<sequence>NNFVAGWTDWNMALDTTGGPTWVNNLLDSPIIVNKTADEFYKQPTHYAMTHFSRFLRPGARRIQSTPFGIDTLTLKHTAFVLNGQRIVVILNSSDEDKSISIQDGMSKAINLNVAQHSITTVTWTN</sequence>
<keyword evidence="6" id="KW-0326">Glycosidase</keyword>
<evidence type="ECO:0000256" key="5">
    <source>
        <dbReference type="ARBA" id="ARBA00022801"/>
    </source>
</evidence>
<dbReference type="EC" id="3.2.1.45" evidence="3 6"/>
<comment type="similarity">
    <text evidence="2 6">Belongs to the glycosyl hydrolase 30 family.</text>
</comment>
<accession>A0AAN5HZJ9</accession>
<evidence type="ECO:0000256" key="6">
    <source>
        <dbReference type="RuleBase" id="RU361188"/>
    </source>
</evidence>
<dbReference type="GO" id="GO:0006680">
    <property type="term" value="P:glucosylceramide catabolic process"/>
    <property type="evidence" value="ECO:0007669"/>
    <property type="project" value="TreeGrafter"/>
</dbReference>
<proteinExistence type="inferred from homology"/>
<keyword evidence="11" id="KW-1185">Reference proteome</keyword>
<dbReference type="InterPro" id="IPR001139">
    <property type="entry name" value="Glyco_hydro_30"/>
</dbReference>
<evidence type="ECO:0000256" key="1">
    <source>
        <dbReference type="ARBA" id="ARBA00001013"/>
    </source>
</evidence>
<evidence type="ECO:0000256" key="2">
    <source>
        <dbReference type="ARBA" id="ARBA00005382"/>
    </source>
</evidence>
<dbReference type="InterPro" id="IPR013780">
    <property type="entry name" value="Glyco_hydro_b"/>
</dbReference>
<dbReference type="Pfam" id="PF17189">
    <property type="entry name" value="Glyco_hydro_30C"/>
    <property type="match status" value="1"/>
</dbReference>
<dbReference type="InterPro" id="IPR017853">
    <property type="entry name" value="GH"/>
</dbReference>
<dbReference type="GO" id="GO:0004348">
    <property type="term" value="F:glucosylceramidase activity"/>
    <property type="evidence" value="ECO:0007669"/>
    <property type="project" value="UniProtKB-EC"/>
</dbReference>
<gene>
    <name evidence="9" type="ORF">PMAYCL1PPCAC_16199</name>
    <name evidence="10" type="ORF">PMAYCL1PPCAC_16201</name>
</gene>
<dbReference type="Gene3D" id="3.20.20.80">
    <property type="entry name" value="Glycosidases"/>
    <property type="match status" value="1"/>
</dbReference>
<evidence type="ECO:0000256" key="4">
    <source>
        <dbReference type="ARBA" id="ARBA00022729"/>
    </source>
</evidence>
<evidence type="ECO:0000313" key="11">
    <source>
        <dbReference type="Proteomes" id="UP001328107"/>
    </source>
</evidence>
<feature type="domain" description="Glycosyl hydrolase family 30 TIM-barrel" evidence="7">
    <location>
        <begin position="1"/>
        <end position="56"/>
    </location>
</feature>
<name>A0AAN5HZJ9_9BILA</name>
<dbReference type="InterPro" id="IPR033453">
    <property type="entry name" value="Glyco_hydro_30_TIM-barrel"/>
</dbReference>
<comment type="catalytic activity">
    <reaction evidence="1">
        <text>a beta-D-glucosyl-(1&lt;-&gt;1')-N-acylsphing-4-enine + H2O = an N-acylsphing-4-enine + D-glucose</text>
        <dbReference type="Rhea" id="RHEA:13269"/>
        <dbReference type="ChEBI" id="CHEBI:4167"/>
        <dbReference type="ChEBI" id="CHEBI:15377"/>
        <dbReference type="ChEBI" id="CHEBI:22801"/>
        <dbReference type="ChEBI" id="CHEBI:52639"/>
        <dbReference type="EC" id="3.2.1.45"/>
    </reaction>
    <physiologicalReaction direction="left-to-right" evidence="1">
        <dbReference type="Rhea" id="RHEA:13270"/>
    </physiologicalReaction>
</comment>
<dbReference type="PANTHER" id="PTHR11069:SF23">
    <property type="entry name" value="LYSOSOMAL ACID GLUCOSYLCERAMIDASE"/>
    <property type="match status" value="1"/>
</dbReference>
<organism evidence="10 11">
    <name type="scientific">Pristionchus mayeri</name>
    <dbReference type="NCBI Taxonomy" id="1317129"/>
    <lineage>
        <taxon>Eukaryota</taxon>
        <taxon>Metazoa</taxon>
        <taxon>Ecdysozoa</taxon>
        <taxon>Nematoda</taxon>
        <taxon>Chromadorea</taxon>
        <taxon>Rhabditida</taxon>
        <taxon>Rhabditina</taxon>
        <taxon>Diplogasteromorpha</taxon>
        <taxon>Diplogasteroidea</taxon>
        <taxon>Neodiplogasteridae</taxon>
        <taxon>Pristionchus</taxon>
    </lineage>
</organism>
<evidence type="ECO:0000256" key="3">
    <source>
        <dbReference type="ARBA" id="ARBA00012658"/>
    </source>
</evidence>
<dbReference type="EMBL" id="BTRK01000004">
    <property type="protein sequence ID" value="GMR46006.1"/>
    <property type="molecule type" value="Genomic_DNA"/>
</dbReference>
<dbReference type="EMBL" id="BTRK01000004">
    <property type="protein sequence ID" value="GMR46004.1"/>
    <property type="molecule type" value="Genomic_DNA"/>
</dbReference>
<protein>
    <recommendedName>
        <fullName evidence="3 6">Glucosylceramidase</fullName>
        <ecNumber evidence="3 6">3.2.1.45</ecNumber>
    </recommendedName>
</protein>
<evidence type="ECO:0000313" key="9">
    <source>
        <dbReference type="EMBL" id="GMR46004.1"/>
    </source>
</evidence>
<reference evidence="10" key="2">
    <citation type="submission" date="2023-06" db="EMBL/GenBank/DDBJ databases">
        <title>Genome assembly of Pristionchus species.</title>
        <authorList>
            <person name="Yoshida K."/>
            <person name="Sommer R.J."/>
        </authorList>
    </citation>
    <scope>NUCLEOTIDE SEQUENCE</scope>
    <source>
        <strain evidence="10">RS5460</strain>
    </source>
</reference>
<evidence type="ECO:0000259" key="7">
    <source>
        <dbReference type="Pfam" id="PF02055"/>
    </source>
</evidence>
<reference evidence="11" key="1">
    <citation type="submission" date="2022-10" db="EMBL/GenBank/DDBJ databases">
        <title>Genome assembly of Pristionchus species.</title>
        <authorList>
            <person name="Yoshida K."/>
            <person name="Sommer R.J."/>
        </authorList>
    </citation>
    <scope>NUCLEOTIDE SEQUENCE [LARGE SCALE GENOMIC DNA]</scope>
    <source>
        <strain evidence="9 11">RS5460</strain>
    </source>
</reference>
<dbReference type="Pfam" id="PF02055">
    <property type="entry name" value="Glyco_hydro_30"/>
    <property type="match status" value="1"/>
</dbReference>
<dbReference type="GO" id="GO:0016020">
    <property type="term" value="C:membrane"/>
    <property type="evidence" value="ECO:0007669"/>
    <property type="project" value="GOC"/>
</dbReference>
<feature type="domain" description="Glycosyl hydrolase family 30 beta sandwich" evidence="8">
    <location>
        <begin position="59"/>
        <end position="122"/>
    </location>
</feature>
<dbReference type="Proteomes" id="UP001328107">
    <property type="component" value="Unassembled WGS sequence"/>
</dbReference>
<feature type="non-terminal residue" evidence="10">
    <location>
        <position position="1"/>
    </location>
</feature>
<dbReference type="InterPro" id="IPR033452">
    <property type="entry name" value="GH30_C"/>
</dbReference>
<evidence type="ECO:0000313" key="10">
    <source>
        <dbReference type="EMBL" id="GMR46006.1"/>
    </source>
</evidence>
<evidence type="ECO:0000259" key="8">
    <source>
        <dbReference type="Pfam" id="PF17189"/>
    </source>
</evidence>